<dbReference type="STRING" id="272627.CCC_04138"/>
<dbReference type="EMBL" id="JXSL01000024">
    <property type="protein sequence ID" value="KIL99367.1"/>
    <property type="molecule type" value="Genomic_DNA"/>
</dbReference>
<sequence length="43" mass="4916">MAIDLGFPDDLKGIDERLTNINQVARDLLEAIARWCIDQRKST</sequence>
<proteinExistence type="predicted"/>
<evidence type="ECO:0000313" key="1">
    <source>
        <dbReference type="EMBL" id="KIL99367.1"/>
    </source>
</evidence>
<keyword evidence="2" id="KW-1185">Reference proteome</keyword>
<comment type="caution">
    <text evidence="1">The sequence shown here is derived from an EMBL/GenBank/DDBJ whole genome shotgun (WGS) entry which is preliminary data.</text>
</comment>
<reference evidence="1 2" key="1">
    <citation type="submission" date="2015-01" db="EMBL/GenBank/DDBJ databases">
        <title>Genome Sequence of Magnetospirillum magnetotacticum Strain MS-1.</title>
        <authorList>
            <person name="Marinov G.K."/>
            <person name="Smalley M.D."/>
            <person name="DeSalvo G."/>
        </authorList>
    </citation>
    <scope>NUCLEOTIDE SEQUENCE [LARGE SCALE GENOMIC DNA]</scope>
    <source>
        <strain evidence="1 2">MS-1</strain>
    </source>
</reference>
<evidence type="ECO:0000313" key="2">
    <source>
        <dbReference type="Proteomes" id="UP000031971"/>
    </source>
</evidence>
<organism evidence="1 2">
    <name type="scientific">Paramagnetospirillum magnetotacticum MS-1</name>
    <dbReference type="NCBI Taxonomy" id="272627"/>
    <lineage>
        <taxon>Bacteria</taxon>
        <taxon>Pseudomonadati</taxon>
        <taxon>Pseudomonadota</taxon>
        <taxon>Alphaproteobacteria</taxon>
        <taxon>Rhodospirillales</taxon>
        <taxon>Magnetospirillaceae</taxon>
        <taxon>Paramagnetospirillum</taxon>
    </lineage>
</organism>
<name>A0A0C2UCY1_PARME</name>
<protein>
    <submittedName>
        <fullName evidence="1">Uncharacterized protein</fullName>
    </submittedName>
</protein>
<gene>
    <name evidence="1" type="ORF">CCC_04138</name>
</gene>
<dbReference type="Proteomes" id="UP000031971">
    <property type="component" value="Unassembled WGS sequence"/>
</dbReference>
<dbReference type="AlphaFoldDB" id="A0A0C2UCY1"/>
<accession>A0A0C2UCY1</accession>